<dbReference type="GO" id="GO:0001518">
    <property type="term" value="C:voltage-gated sodium channel complex"/>
    <property type="evidence" value="ECO:0007669"/>
    <property type="project" value="TreeGrafter"/>
</dbReference>
<feature type="compositionally biased region" description="Acidic residues" evidence="5">
    <location>
        <begin position="227"/>
        <end position="266"/>
    </location>
</feature>
<dbReference type="GO" id="GO:0070509">
    <property type="term" value="P:calcium ion import"/>
    <property type="evidence" value="ECO:0007669"/>
    <property type="project" value="TreeGrafter"/>
</dbReference>
<feature type="transmembrane region" description="Helical" evidence="6">
    <location>
        <begin position="95"/>
        <end position="114"/>
    </location>
</feature>
<dbReference type="GO" id="GO:0005248">
    <property type="term" value="F:voltage-gated sodium channel activity"/>
    <property type="evidence" value="ECO:0007669"/>
    <property type="project" value="TreeGrafter"/>
</dbReference>
<keyword evidence="4 6" id="KW-0472">Membrane</keyword>
<dbReference type="PANTHER" id="PTHR10037">
    <property type="entry name" value="VOLTAGE-GATED CATION CHANNEL CALCIUM AND SODIUM"/>
    <property type="match status" value="1"/>
</dbReference>
<dbReference type="AlphaFoldDB" id="A0AAN9A0P7"/>
<evidence type="ECO:0000313" key="8">
    <source>
        <dbReference type="EMBL" id="KAK7070793.1"/>
    </source>
</evidence>
<keyword evidence="3 6" id="KW-1133">Transmembrane helix</keyword>
<accession>A0AAN9A0P7</accession>
<feature type="region of interest" description="Disordered" evidence="5">
    <location>
        <begin position="214"/>
        <end position="266"/>
    </location>
</feature>
<dbReference type="EMBL" id="JAXCGZ010015237">
    <property type="protein sequence ID" value="KAK7070793.1"/>
    <property type="molecule type" value="Genomic_DNA"/>
</dbReference>
<dbReference type="SUPFAM" id="SSF81324">
    <property type="entry name" value="Voltage-gated potassium channels"/>
    <property type="match status" value="1"/>
</dbReference>
<dbReference type="Pfam" id="PF00520">
    <property type="entry name" value="Ion_trans"/>
    <property type="match status" value="1"/>
</dbReference>
<dbReference type="FunFam" id="1.10.287.70:FF:000120">
    <property type="entry name" value="Voltage-dependent T-type calcium channel subunit alpha"/>
    <property type="match status" value="1"/>
</dbReference>
<name>A0AAN9A0P7_HALRR</name>
<dbReference type="InterPro" id="IPR027359">
    <property type="entry name" value="Volt_channel_dom_sf"/>
</dbReference>
<keyword evidence="2 6" id="KW-0812">Transmembrane</keyword>
<evidence type="ECO:0000256" key="6">
    <source>
        <dbReference type="SAM" id="Phobius"/>
    </source>
</evidence>
<reference evidence="8 9" key="1">
    <citation type="submission" date="2023-11" db="EMBL/GenBank/DDBJ databases">
        <title>Halocaridina rubra genome assembly.</title>
        <authorList>
            <person name="Smith C."/>
        </authorList>
    </citation>
    <scope>NUCLEOTIDE SEQUENCE [LARGE SCALE GENOMIC DNA]</scope>
    <source>
        <strain evidence="8">EP-1</strain>
        <tissue evidence="8">Whole</tissue>
    </source>
</reference>
<gene>
    <name evidence="8" type="primary">cca-1</name>
    <name evidence="8" type="ORF">SK128_024014</name>
</gene>
<dbReference type="GO" id="GO:0008332">
    <property type="term" value="F:low voltage-gated calcium channel activity"/>
    <property type="evidence" value="ECO:0007669"/>
    <property type="project" value="TreeGrafter"/>
</dbReference>
<dbReference type="Gene3D" id="1.20.120.350">
    <property type="entry name" value="Voltage-gated potassium channels. Chain C"/>
    <property type="match status" value="1"/>
</dbReference>
<evidence type="ECO:0000259" key="7">
    <source>
        <dbReference type="Pfam" id="PF00520"/>
    </source>
</evidence>
<proteinExistence type="predicted"/>
<dbReference type="GO" id="GO:0086010">
    <property type="term" value="P:membrane depolarization during action potential"/>
    <property type="evidence" value="ECO:0007669"/>
    <property type="project" value="TreeGrafter"/>
</dbReference>
<keyword evidence="9" id="KW-1185">Reference proteome</keyword>
<comment type="subcellular location">
    <subcellularLocation>
        <location evidence="1">Membrane</location>
        <topology evidence="1">Multi-pass membrane protein</topology>
    </subcellularLocation>
</comment>
<sequence length="750" mass="84709">MVDQYHGGGIKNLELIRLGMAKERWNQLDVFIVILSVVGIVLEEMKSEIIPINPTIIRVMRVLRIARVLKLLKMAKGIRALLDTVMQALPQVGNLGLLFFLLFFIFAALGVELFGRLECDDSHPCQGLGEHAHFKNFGMAFLTLFRVATGDNWNGIMKDTLRDKCDNSPDCVKNCCLYPFVAPIFFVVFVLMAQFVLVNVVVAVLMKHLEESHKLPPDKRDRKSNSADDEDSLDDSLDLSTDEDILESGEDEEARDEDSDSLDFDEEEIQQLSGAENLESGKTVDEDHISYISSDAKALEYSVDESKTLASSSFDNINPNAQGLDIISLTSHNHSSENILELELFEAHCESSFESNVPCMCECKTVANDVPYIDKEIIVFNSFDVEKDVQSVPNEESTKRCNDIPLESSVELCKRHEDIPCVSWALQTVSHFNSIGMEKEIRSESRVKETLLVNDEPVKMLSSSLITQKSTNDKKKSRVSFKRERAVSPQFPKISMVNCDIFSKPYKEENTSIYTSLNYLKQFVLKSFQKNRKVYQQNGNKEKIKVCNVDVLSVPQCCGNQVDKKACQGGMSKLTDQEHYSATVKTSDTFFDNEHQNDDKCGINVVKQYQEYDAPTAEKFYEHCENQPSSRTNMEYPYNEHQGFIRCVDDIYSHAEPQESYRLARGMHMGGSLDACEDANEKIDTTSNCKRLTAGQSDNSSEKSEKNLVLESLGPLNSEVVLFANRKQTEVSLEENTREGARRKSYNVGI</sequence>
<feature type="transmembrane region" description="Helical" evidence="6">
    <location>
        <begin position="184"/>
        <end position="206"/>
    </location>
</feature>
<feature type="compositionally biased region" description="Basic and acidic residues" evidence="5">
    <location>
        <begin position="214"/>
        <end position="226"/>
    </location>
</feature>
<dbReference type="Proteomes" id="UP001381693">
    <property type="component" value="Unassembled WGS sequence"/>
</dbReference>
<evidence type="ECO:0000256" key="3">
    <source>
        <dbReference type="ARBA" id="ARBA00022989"/>
    </source>
</evidence>
<dbReference type="Gene3D" id="1.10.287.70">
    <property type="match status" value="1"/>
</dbReference>
<evidence type="ECO:0000256" key="5">
    <source>
        <dbReference type="SAM" id="MobiDB-lite"/>
    </source>
</evidence>
<comment type="caution">
    <text evidence="8">The sequence shown here is derived from an EMBL/GenBank/DDBJ whole genome shotgun (WGS) entry which is preliminary data.</text>
</comment>
<dbReference type="InterPro" id="IPR043203">
    <property type="entry name" value="VGCC_Ca_Na"/>
</dbReference>
<feature type="domain" description="Ion transport" evidence="7">
    <location>
        <begin position="21"/>
        <end position="211"/>
    </location>
</feature>
<dbReference type="GO" id="GO:0043005">
    <property type="term" value="C:neuron projection"/>
    <property type="evidence" value="ECO:0007669"/>
    <property type="project" value="TreeGrafter"/>
</dbReference>
<evidence type="ECO:0000313" key="9">
    <source>
        <dbReference type="Proteomes" id="UP001381693"/>
    </source>
</evidence>
<evidence type="ECO:0000256" key="4">
    <source>
        <dbReference type="ARBA" id="ARBA00023136"/>
    </source>
</evidence>
<evidence type="ECO:0000256" key="2">
    <source>
        <dbReference type="ARBA" id="ARBA00022692"/>
    </source>
</evidence>
<dbReference type="PANTHER" id="PTHR10037:SF230">
    <property type="entry name" value="CA[2+]-CHANNEL PROTEIN ALPHA[[1]] SUBUNIT T, ISOFORM F"/>
    <property type="match status" value="1"/>
</dbReference>
<evidence type="ECO:0000256" key="1">
    <source>
        <dbReference type="ARBA" id="ARBA00004141"/>
    </source>
</evidence>
<dbReference type="InterPro" id="IPR005821">
    <property type="entry name" value="Ion_trans_dom"/>
</dbReference>
<protein>
    <submittedName>
        <fullName evidence="8">Ion channel activity protein</fullName>
    </submittedName>
</protein>
<organism evidence="8 9">
    <name type="scientific">Halocaridina rubra</name>
    <name type="common">Hawaiian red shrimp</name>
    <dbReference type="NCBI Taxonomy" id="373956"/>
    <lineage>
        <taxon>Eukaryota</taxon>
        <taxon>Metazoa</taxon>
        <taxon>Ecdysozoa</taxon>
        <taxon>Arthropoda</taxon>
        <taxon>Crustacea</taxon>
        <taxon>Multicrustacea</taxon>
        <taxon>Malacostraca</taxon>
        <taxon>Eumalacostraca</taxon>
        <taxon>Eucarida</taxon>
        <taxon>Decapoda</taxon>
        <taxon>Pleocyemata</taxon>
        <taxon>Caridea</taxon>
        <taxon>Atyoidea</taxon>
        <taxon>Atyidae</taxon>
        <taxon>Halocaridina</taxon>
    </lineage>
</organism>